<dbReference type="Proteomes" id="UP000076226">
    <property type="component" value="Chromosome"/>
</dbReference>
<evidence type="ECO:0000313" key="2">
    <source>
        <dbReference type="EMBL" id="AMX84943.1"/>
    </source>
</evidence>
<dbReference type="InterPro" id="IPR036986">
    <property type="entry name" value="S4_RNA-bd_sf"/>
</dbReference>
<organism evidence="2 3">
    <name type="scientific">Geobacillus subterraneus</name>
    <dbReference type="NCBI Taxonomy" id="129338"/>
    <lineage>
        <taxon>Bacteria</taxon>
        <taxon>Bacillati</taxon>
        <taxon>Bacillota</taxon>
        <taxon>Bacilli</taxon>
        <taxon>Bacillales</taxon>
        <taxon>Anoxybacillaceae</taxon>
        <taxon>Geobacillus</taxon>
    </lineage>
</organism>
<reference evidence="2 3" key="1">
    <citation type="submission" date="2016-02" db="EMBL/GenBank/DDBJ databases">
        <title>Complete genome sequence of Geobacillus subterraneus KCTC 3922T.</title>
        <authorList>
            <person name="Lee D.-W."/>
            <person name="Lee Y.-J."/>
            <person name="Lee S.-J."/>
            <person name="Park G.-S."/>
            <person name="Lee S.-J."/>
            <person name="Shin J.-H."/>
        </authorList>
    </citation>
    <scope>NUCLEOTIDE SEQUENCE [LARGE SCALE GENOMIC DNA]</scope>
    <source>
        <strain evidence="2 3">KCTC 3922</strain>
    </source>
</reference>
<evidence type="ECO:0000256" key="1">
    <source>
        <dbReference type="PROSITE-ProRule" id="PRU00182"/>
    </source>
</evidence>
<dbReference type="PROSITE" id="PS50889">
    <property type="entry name" value="S4"/>
    <property type="match status" value="1"/>
</dbReference>
<dbReference type="SUPFAM" id="SSF55174">
    <property type="entry name" value="Alpha-L RNA-binding motif"/>
    <property type="match status" value="1"/>
</dbReference>
<proteinExistence type="predicted"/>
<sequence>MEQKVTIITETITLGQLLKLMNLIETGGAAKWFLQEYNVFVNGEKEDRRGRKLKDGDRVDIERIGTFIVTQVK</sequence>
<name>A0ABN4NJV8_9BACL</name>
<dbReference type="EMBL" id="CP014342">
    <property type="protein sequence ID" value="AMX84943.1"/>
    <property type="molecule type" value="Genomic_DNA"/>
</dbReference>
<evidence type="ECO:0000313" key="3">
    <source>
        <dbReference type="Proteomes" id="UP000076226"/>
    </source>
</evidence>
<keyword evidence="1" id="KW-0694">RNA-binding</keyword>
<gene>
    <name evidence="2" type="ORF">GS3922_15750</name>
</gene>
<dbReference type="Gene3D" id="3.10.290.10">
    <property type="entry name" value="RNA-binding S4 domain"/>
    <property type="match status" value="1"/>
</dbReference>
<dbReference type="NCBIfam" id="TIGR02988">
    <property type="entry name" value="YaaA_near_RecF"/>
    <property type="match status" value="1"/>
</dbReference>
<accession>A0ABN4NJV8</accession>
<protein>
    <submittedName>
        <fullName evidence="2">RNA-binding protein</fullName>
    </submittedName>
</protein>
<keyword evidence="3" id="KW-1185">Reference proteome</keyword>
<dbReference type="InterPro" id="IPR014330">
    <property type="entry name" value="RNA-bd_S4-rel_YaaA"/>
</dbReference>
<dbReference type="RefSeq" id="WP_063167083.1">
    <property type="nucleotide sequence ID" value="NZ_CP014342.1"/>
</dbReference>
<dbReference type="Pfam" id="PF13275">
    <property type="entry name" value="S4_2"/>
    <property type="match status" value="1"/>
</dbReference>